<comment type="caution">
    <text evidence="1">The sequence shown here is derived from an EMBL/GenBank/DDBJ whole genome shotgun (WGS) entry which is preliminary data.</text>
</comment>
<organism evidence="1 2">
    <name type="scientific">Portunus trituberculatus</name>
    <name type="common">Swimming crab</name>
    <name type="synonym">Neptunus trituberculatus</name>
    <dbReference type="NCBI Taxonomy" id="210409"/>
    <lineage>
        <taxon>Eukaryota</taxon>
        <taxon>Metazoa</taxon>
        <taxon>Ecdysozoa</taxon>
        <taxon>Arthropoda</taxon>
        <taxon>Crustacea</taxon>
        <taxon>Multicrustacea</taxon>
        <taxon>Malacostraca</taxon>
        <taxon>Eumalacostraca</taxon>
        <taxon>Eucarida</taxon>
        <taxon>Decapoda</taxon>
        <taxon>Pleocyemata</taxon>
        <taxon>Brachyura</taxon>
        <taxon>Eubrachyura</taxon>
        <taxon>Portunoidea</taxon>
        <taxon>Portunidae</taxon>
        <taxon>Portuninae</taxon>
        <taxon>Portunus</taxon>
    </lineage>
</organism>
<dbReference type="AlphaFoldDB" id="A0A5B7KDW2"/>
<name>A0A5B7KDW2_PORTR</name>
<dbReference type="EMBL" id="VSRR010143166">
    <property type="protein sequence ID" value="MPD04857.1"/>
    <property type="molecule type" value="Genomic_DNA"/>
</dbReference>
<dbReference type="Proteomes" id="UP000324222">
    <property type="component" value="Unassembled WGS sequence"/>
</dbReference>
<sequence>MPSFSSSHTHHHDLTAPLTWYLHLSQAQGASLVGRSGSVHKMEPPQPG</sequence>
<gene>
    <name evidence="1" type="ORF">E2C01_100568</name>
</gene>
<accession>A0A5B7KDW2</accession>
<proteinExistence type="predicted"/>
<evidence type="ECO:0000313" key="2">
    <source>
        <dbReference type="Proteomes" id="UP000324222"/>
    </source>
</evidence>
<protein>
    <submittedName>
        <fullName evidence="1">Uncharacterized protein</fullName>
    </submittedName>
</protein>
<keyword evidence="2" id="KW-1185">Reference proteome</keyword>
<reference evidence="1 2" key="1">
    <citation type="submission" date="2019-05" db="EMBL/GenBank/DDBJ databases">
        <title>Another draft genome of Portunus trituberculatus and its Hox gene families provides insights of decapod evolution.</title>
        <authorList>
            <person name="Jeong J.-H."/>
            <person name="Song I."/>
            <person name="Kim S."/>
            <person name="Choi T."/>
            <person name="Kim D."/>
            <person name="Ryu S."/>
            <person name="Kim W."/>
        </authorList>
    </citation>
    <scope>NUCLEOTIDE SEQUENCE [LARGE SCALE GENOMIC DNA]</scope>
    <source>
        <tissue evidence="1">Muscle</tissue>
    </source>
</reference>
<evidence type="ECO:0000313" key="1">
    <source>
        <dbReference type="EMBL" id="MPD04857.1"/>
    </source>
</evidence>